<sequence>MLTGYQVTLRDVVENDLDQLREWRNLPEVRQFMLSDSTIDDEQQRAWFKKVQRDKTQRHFVIEYKGQAIGSANIKSRGNNIPIEQANVIEPGLYIGEAKYRQNILAFAPTLLLNDYCFNKLGVTKLVAVVKPDNQAALNYNAKLGYKVVNQGELIDISLNFEDYQLHTQQLKAFLSR</sequence>
<dbReference type="InterPro" id="IPR016181">
    <property type="entry name" value="Acyl_CoA_acyltransferase"/>
</dbReference>
<reference evidence="2 3" key="1">
    <citation type="submission" date="2022-10" db="EMBL/GenBank/DDBJ databases">
        <title>Aestuariibacter sp. AA17 isolated from Montipora capitata coral fragment.</title>
        <authorList>
            <person name="Emsley S.A."/>
            <person name="Pfannmuller K.M."/>
            <person name="Loughran R.M."/>
            <person name="Shlafstein M."/>
            <person name="Papke E."/>
            <person name="Saw J.H."/>
            <person name="Ushijima B."/>
            <person name="Videau P."/>
        </authorList>
    </citation>
    <scope>NUCLEOTIDE SEQUENCE [LARGE SCALE GENOMIC DNA]</scope>
    <source>
        <strain evidence="2 3">AA17</strain>
    </source>
</reference>
<evidence type="ECO:0000313" key="3">
    <source>
        <dbReference type="Proteomes" id="UP001652504"/>
    </source>
</evidence>
<evidence type="ECO:0000313" key="2">
    <source>
        <dbReference type="EMBL" id="MCV2885458.1"/>
    </source>
</evidence>
<organism evidence="2 3">
    <name type="scientific">Fluctibacter corallii</name>
    <dbReference type="NCBI Taxonomy" id="2984329"/>
    <lineage>
        <taxon>Bacteria</taxon>
        <taxon>Pseudomonadati</taxon>
        <taxon>Pseudomonadota</taxon>
        <taxon>Gammaproteobacteria</taxon>
        <taxon>Alteromonadales</taxon>
        <taxon>Alteromonadaceae</taxon>
        <taxon>Fluctibacter</taxon>
    </lineage>
</organism>
<accession>A0ABT3A9W1</accession>
<gene>
    <name evidence="2" type="ORF">OE749_12205</name>
</gene>
<evidence type="ECO:0000259" key="1">
    <source>
        <dbReference type="PROSITE" id="PS51186"/>
    </source>
</evidence>
<feature type="domain" description="N-acetyltransferase" evidence="1">
    <location>
        <begin position="7"/>
        <end position="177"/>
    </location>
</feature>
<dbReference type="Gene3D" id="3.40.630.30">
    <property type="match status" value="1"/>
</dbReference>
<dbReference type="InterPro" id="IPR000182">
    <property type="entry name" value="GNAT_dom"/>
</dbReference>
<dbReference type="Pfam" id="PF13302">
    <property type="entry name" value="Acetyltransf_3"/>
    <property type="match status" value="1"/>
</dbReference>
<dbReference type="RefSeq" id="WP_263712750.1">
    <property type="nucleotide sequence ID" value="NZ_JAOWKX010000006.1"/>
</dbReference>
<dbReference type="Proteomes" id="UP001652504">
    <property type="component" value="Unassembled WGS sequence"/>
</dbReference>
<dbReference type="PANTHER" id="PTHR43415">
    <property type="entry name" value="SPERMIDINE N(1)-ACETYLTRANSFERASE"/>
    <property type="match status" value="1"/>
</dbReference>
<dbReference type="EMBL" id="JAOWKX010000006">
    <property type="protein sequence ID" value="MCV2885458.1"/>
    <property type="molecule type" value="Genomic_DNA"/>
</dbReference>
<dbReference type="PROSITE" id="PS51186">
    <property type="entry name" value="GNAT"/>
    <property type="match status" value="1"/>
</dbReference>
<dbReference type="GO" id="GO:0016746">
    <property type="term" value="F:acyltransferase activity"/>
    <property type="evidence" value="ECO:0007669"/>
    <property type="project" value="UniProtKB-KW"/>
</dbReference>
<keyword evidence="3" id="KW-1185">Reference proteome</keyword>
<dbReference type="SUPFAM" id="SSF55729">
    <property type="entry name" value="Acyl-CoA N-acyltransferases (Nat)"/>
    <property type="match status" value="1"/>
</dbReference>
<keyword evidence="2" id="KW-0808">Transferase</keyword>
<protein>
    <submittedName>
        <fullName evidence="2">GNAT family N-acetyltransferase</fullName>
        <ecNumber evidence="2">2.3.1.-</ecNumber>
    </submittedName>
</protein>
<proteinExistence type="predicted"/>
<comment type="caution">
    <text evidence="2">The sequence shown here is derived from an EMBL/GenBank/DDBJ whole genome shotgun (WGS) entry which is preliminary data.</text>
</comment>
<dbReference type="EC" id="2.3.1.-" evidence="2"/>
<keyword evidence="2" id="KW-0012">Acyltransferase</keyword>
<dbReference type="PANTHER" id="PTHR43415:SF3">
    <property type="entry name" value="GNAT-FAMILY ACETYLTRANSFERASE"/>
    <property type="match status" value="1"/>
</dbReference>
<name>A0ABT3A9W1_9ALTE</name>